<evidence type="ECO:0000256" key="1">
    <source>
        <dbReference type="SAM" id="MobiDB-lite"/>
    </source>
</evidence>
<feature type="compositionally biased region" description="Polar residues" evidence="1">
    <location>
        <begin position="1"/>
        <end position="10"/>
    </location>
</feature>
<feature type="compositionally biased region" description="Low complexity" evidence="1">
    <location>
        <begin position="24"/>
        <end position="35"/>
    </location>
</feature>
<name>A0ABP9I8D4_9ACTN</name>
<dbReference type="EMBL" id="BAABHS010000038">
    <property type="protein sequence ID" value="GAA4990038.1"/>
    <property type="molecule type" value="Genomic_DNA"/>
</dbReference>
<protein>
    <submittedName>
        <fullName evidence="2">Uncharacterized protein</fullName>
    </submittedName>
</protein>
<evidence type="ECO:0000313" key="3">
    <source>
        <dbReference type="Proteomes" id="UP001500466"/>
    </source>
</evidence>
<reference evidence="3" key="1">
    <citation type="journal article" date="2019" name="Int. J. Syst. Evol. Microbiol.">
        <title>The Global Catalogue of Microorganisms (GCM) 10K type strain sequencing project: providing services to taxonomists for standard genome sequencing and annotation.</title>
        <authorList>
            <consortium name="The Broad Institute Genomics Platform"/>
            <consortium name="The Broad Institute Genome Sequencing Center for Infectious Disease"/>
            <person name="Wu L."/>
            <person name="Ma J."/>
        </authorList>
    </citation>
    <scope>NUCLEOTIDE SEQUENCE [LARGE SCALE GENOMIC DNA]</scope>
    <source>
        <strain evidence="3">JCM 17986</strain>
    </source>
</reference>
<gene>
    <name evidence="2" type="ORF">GCM10023205_71630</name>
</gene>
<sequence length="75" mass="8172">MSGRTDQASGRFSARCPEPPHPTPKIAAPATPPLASRNCRLFGPRMVDPTRALPGTGRHPPRPVRAARPPHRYQT</sequence>
<evidence type="ECO:0000313" key="2">
    <source>
        <dbReference type="EMBL" id="GAA4990038.1"/>
    </source>
</evidence>
<organism evidence="2 3">
    <name type="scientific">Yinghuangia aomiensis</name>
    <dbReference type="NCBI Taxonomy" id="676205"/>
    <lineage>
        <taxon>Bacteria</taxon>
        <taxon>Bacillati</taxon>
        <taxon>Actinomycetota</taxon>
        <taxon>Actinomycetes</taxon>
        <taxon>Kitasatosporales</taxon>
        <taxon>Streptomycetaceae</taxon>
        <taxon>Yinghuangia</taxon>
    </lineage>
</organism>
<feature type="region of interest" description="Disordered" evidence="1">
    <location>
        <begin position="1"/>
        <end position="75"/>
    </location>
</feature>
<accession>A0ABP9I8D4</accession>
<keyword evidence="3" id="KW-1185">Reference proteome</keyword>
<comment type="caution">
    <text evidence="2">The sequence shown here is derived from an EMBL/GenBank/DDBJ whole genome shotgun (WGS) entry which is preliminary data.</text>
</comment>
<proteinExistence type="predicted"/>
<dbReference type="Proteomes" id="UP001500466">
    <property type="component" value="Unassembled WGS sequence"/>
</dbReference>